<dbReference type="OrthoDB" id="266020at2759"/>
<dbReference type="STRING" id="49390.A0A068U900"/>
<keyword evidence="2" id="KW-1185">Reference proteome</keyword>
<sequence length="179" mass="19598">MQKLPLSPIVKCAGTSVIDEEDTMVIDLCSSPSPGSELKGTPLRPVFCLKNRDNIKRIEEREDCFILDFDPGEDDDLTLSVSSKNNVENVDGVSPDVSLVGEKGKVACRDYPHFRHVCVKNPFGQTPDDSYCDLCYCFVCDAAAPCKNWTGASGHCHAIDNAAWRAGRKVRKNSGNTSL</sequence>
<name>A0A068U900_COFCA</name>
<proteinExistence type="predicted"/>
<protein>
    <submittedName>
        <fullName evidence="1">Uncharacterized protein</fullName>
    </submittedName>
</protein>
<dbReference type="PANTHER" id="PTHR33443:SF30">
    <property type="entry name" value="SARCOSINE DEHYDROGENASE-2C PROTEIN"/>
    <property type="match status" value="1"/>
</dbReference>
<dbReference type="PANTHER" id="PTHR33443">
    <property type="entry name" value="ZGC:112980"/>
    <property type="match status" value="1"/>
</dbReference>
<reference evidence="2" key="1">
    <citation type="journal article" date="2014" name="Science">
        <title>The coffee genome provides insight into the convergent evolution of caffeine biosynthesis.</title>
        <authorList>
            <person name="Denoeud F."/>
            <person name="Carretero-Paulet L."/>
            <person name="Dereeper A."/>
            <person name="Droc G."/>
            <person name="Guyot R."/>
            <person name="Pietrella M."/>
            <person name="Zheng C."/>
            <person name="Alberti A."/>
            <person name="Anthony F."/>
            <person name="Aprea G."/>
            <person name="Aury J.M."/>
            <person name="Bento P."/>
            <person name="Bernard M."/>
            <person name="Bocs S."/>
            <person name="Campa C."/>
            <person name="Cenci A."/>
            <person name="Combes M.C."/>
            <person name="Crouzillat D."/>
            <person name="Da Silva C."/>
            <person name="Daddiego L."/>
            <person name="De Bellis F."/>
            <person name="Dussert S."/>
            <person name="Garsmeur O."/>
            <person name="Gayraud T."/>
            <person name="Guignon V."/>
            <person name="Jahn K."/>
            <person name="Jamilloux V."/>
            <person name="Joet T."/>
            <person name="Labadie K."/>
            <person name="Lan T."/>
            <person name="Leclercq J."/>
            <person name="Lepelley M."/>
            <person name="Leroy T."/>
            <person name="Li L.T."/>
            <person name="Librado P."/>
            <person name="Lopez L."/>
            <person name="Munoz A."/>
            <person name="Noel B."/>
            <person name="Pallavicini A."/>
            <person name="Perrotta G."/>
            <person name="Poncet V."/>
            <person name="Pot D."/>
            <person name="Priyono X."/>
            <person name="Rigoreau M."/>
            <person name="Rouard M."/>
            <person name="Rozas J."/>
            <person name="Tranchant-Dubreuil C."/>
            <person name="VanBuren R."/>
            <person name="Zhang Q."/>
            <person name="Andrade A.C."/>
            <person name="Argout X."/>
            <person name="Bertrand B."/>
            <person name="de Kochko A."/>
            <person name="Graziosi G."/>
            <person name="Henry R.J."/>
            <person name="Jayarama X."/>
            <person name="Ming R."/>
            <person name="Nagai C."/>
            <person name="Rounsley S."/>
            <person name="Sankoff D."/>
            <person name="Giuliano G."/>
            <person name="Albert V.A."/>
            <person name="Wincker P."/>
            <person name="Lashermes P."/>
        </authorList>
    </citation>
    <scope>NUCLEOTIDE SEQUENCE [LARGE SCALE GENOMIC DNA]</scope>
    <source>
        <strain evidence="2">cv. DH200-94</strain>
    </source>
</reference>
<dbReference type="Proteomes" id="UP000295252">
    <property type="component" value="Chromosome IV"/>
</dbReference>
<accession>A0A068U900</accession>
<dbReference type="AlphaFoldDB" id="A0A068U900"/>
<dbReference type="InParanoid" id="A0A068U900"/>
<dbReference type="InterPro" id="IPR053234">
    <property type="entry name" value="RPM1_Interactor"/>
</dbReference>
<dbReference type="Gramene" id="CDP04981">
    <property type="protein sequence ID" value="CDP04981"/>
    <property type="gene ID" value="GSCOC_T00019869001"/>
</dbReference>
<gene>
    <name evidence="1" type="ORF">GSCOC_T00019869001</name>
</gene>
<evidence type="ECO:0000313" key="1">
    <source>
        <dbReference type="EMBL" id="CDP04981.1"/>
    </source>
</evidence>
<dbReference type="PhylomeDB" id="A0A068U900"/>
<dbReference type="FunCoup" id="A0A068U900">
    <property type="interactions" value="50"/>
</dbReference>
<dbReference type="EMBL" id="HG739099">
    <property type="protein sequence ID" value="CDP04981.1"/>
    <property type="molecule type" value="Genomic_DNA"/>
</dbReference>
<evidence type="ECO:0000313" key="2">
    <source>
        <dbReference type="Proteomes" id="UP000295252"/>
    </source>
</evidence>
<organism evidence="1 2">
    <name type="scientific">Coffea canephora</name>
    <name type="common">Robusta coffee</name>
    <dbReference type="NCBI Taxonomy" id="49390"/>
    <lineage>
        <taxon>Eukaryota</taxon>
        <taxon>Viridiplantae</taxon>
        <taxon>Streptophyta</taxon>
        <taxon>Embryophyta</taxon>
        <taxon>Tracheophyta</taxon>
        <taxon>Spermatophyta</taxon>
        <taxon>Magnoliopsida</taxon>
        <taxon>eudicotyledons</taxon>
        <taxon>Gunneridae</taxon>
        <taxon>Pentapetalae</taxon>
        <taxon>asterids</taxon>
        <taxon>lamiids</taxon>
        <taxon>Gentianales</taxon>
        <taxon>Rubiaceae</taxon>
        <taxon>Ixoroideae</taxon>
        <taxon>Gardenieae complex</taxon>
        <taxon>Bertiereae - Coffeeae clade</taxon>
        <taxon>Coffeeae</taxon>
        <taxon>Coffea</taxon>
    </lineage>
</organism>
<dbReference type="OMA" id="KHPFEKT"/>